<dbReference type="Proteomes" id="UP000736672">
    <property type="component" value="Unassembled WGS sequence"/>
</dbReference>
<sequence length="953" mass="106523">MCYFEQTRWACGYWRWGHFRQQCNNEYRPGETCGLKLVYDTKTEFDVCKLCHDTEKKQRRYDKMYRDVQRWHREGNRSATIERTCGEMHDIMGQIYRMREEHDHRLQSLGDTKHFEQVASLPVGVSSPTPSLTAAHPISSEAHASMTQISPTCWADEEPSTTDEATPGGIAGQDDAASCSLPTSLAEALAHDNVDVLSRFLEHRPEIASSGNHGWIAELKHIGYDSTEIAQILFERANDSPWIYFEPQPPVVLDVRPDNHIRGCAHQILRSSPASSLSGVWGPSPALKSDREVIRLIEETCGLGGISPSTRDENRWNGTAEFREQNSVVLISHRAPSSSVASAHHTISRLIRVAENLSTAIRTVQNAGFCCDSFTVLRIPTTPHEAACPELQLSRVGFSLVGRFTGLLRELEMEELRTVSQVALSHALGQSNSDDPVATGDTLNLASLALQFLCLGFLSYAQAHIGMLHPFFLDTPLQRIVLLGTHAEATSDLYVEAKLVELTCLSGMCQGPVLAFRGPRLEDGIETTRACKYDVRALPEDIMDTWGPGELVSGPTDRDTPLAIKIGSGYICPPSQNDSSGKHHWDNSVNFLTPSPLKLHEEIVIGSLVSNNPLCTNDEKKCWQDSSRGFDELGVYNSYSELSELQGGFQVGWDHLAVTSNVVWAKRRGRTIKDKAFETGAYMSSSFLEFYWGIRVSFCTGVAQRVLLRELVADLLPAFAECHPNQAARTLWTTLVGPEYQIVQRLQGIVPHQVPLSVWLENLPGDLKKFVRVLIRHILGTLKDTGLSPDGKHFSVAWPQSGFVNRCFRISVSEHNRWMPMLADSADCATFAYISNTCLEVGNFKCRGPNPPWQGRVHLLETSVHCPASCGSWALQPEQAYFFQKVDNTLFWVKARRDVTAGILPVVLVRDVSIRSLPRDVIARLLFTSEKRMQRWLREKDLTWVIAESVSIL</sequence>
<evidence type="ECO:0000256" key="1">
    <source>
        <dbReference type="SAM" id="MobiDB-lite"/>
    </source>
</evidence>
<accession>A0A9P9HBG2</accession>
<dbReference type="OrthoDB" id="428577at2759"/>
<reference evidence="2" key="1">
    <citation type="journal article" date="2021" name="Nat. Commun.">
        <title>Genetic determinants of endophytism in the Arabidopsis root mycobiome.</title>
        <authorList>
            <person name="Mesny F."/>
            <person name="Miyauchi S."/>
            <person name="Thiergart T."/>
            <person name="Pickel B."/>
            <person name="Atanasova L."/>
            <person name="Karlsson M."/>
            <person name="Huettel B."/>
            <person name="Barry K.W."/>
            <person name="Haridas S."/>
            <person name="Chen C."/>
            <person name="Bauer D."/>
            <person name="Andreopoulos W."/>
            <person name="Pangilinan J."/>
            <person name="LaButti K."/>
            <person name="Riley R."/>
            <person name="Lipzen A."/>
            <person name="Clum A."/>
            <person name="Drula E."/>
            <person name="Henrissat B."/>
            <person name="Kohler A."/>
            <person name="Grigoriev I.V."/>
            <person name="Martin F.M."/>
            <person name="Hacquard S."/>
        </authorList>
    </citation>
    <scope>NUCLEOTIDE SEQUENCE</scope>
    <source>
        <strain evidence="2">FSSC 5 MPI-SDFR-AT-0091</strain>
    </source>
</reference>
<name>A0A9P9HBG2_FUSSL</name>
<keyword evidence="3" id="KW-1185">Reference proteome</keyword>
<dbReference type="EMBL" id="JAGTJS010000010">
    <property type="protein sequence ID" value="KAH7254493.1"/>
    <property type="molecule type" value="Genomic_DNA"/>
</dbReference>
<feature type="region of interest" description="Disordered" evidence="1">
    <location>
        <begin position="154"/>
        <end position="177"/>
    </location>
</feature>
<protein>
    <submittedName>
        <fullName evidence="2">Uncharacterized protein</fullName>
    </submittedName>
</protein>
<dbReference type="AlphaFoldDB" id="A0A9P9HBG2"/>
<gene>
    <name evidence="2" type="ORF">B0J15DRAFT_494557</name>
</gene>
<organism evidence="2 3">
    <name type="scientific">Fusarium solani</name>
    <name type="common">Filamentous fungus</name>
    <dbReference type="NCBI Taxonomy" id="169388"/>
    <lineage>
        <taxon>Eukaryota</taxon>
        <taxon>Fungi</taxon>
        <taxon>Dikarya</taxon>
        <taxon>Ascomycota</taxon>
        <taxon>Pezizomycotina</taxon>
        <taxon>Sordariomycetes</taxon>
        <taxon>Hypocreomycetidae</taxon>
        <taxon>Hypocreales</taxon>
        <taxon>Nectriaceae</taxon>
        <taxon>Fusarium</taxon>
        <taxon>Fusarium solani species complex</taxon>
    </lineage>
</organism>
<proteinExistence type="predicted"/>
<evidence type="ECO:0000313" key="2">
    <source>
        <dbReference type="EMBL" id="KAH7254493.1"/>
    </source>
</evidence>
<evidence type="ECO:0000313" key="3">
    <source>
        <dbReference type="Proteomes" id="UP000736672"/>
    </source>
</evidence>
<comment type="caution">
    <text evidence="2">The sequence shown here is derived from an EMBL/GenBank/DDBJ whole genome shotgun (WGS) entry which is preliminary data.</text>
</comment>